<protein>
    <submittedName>
        <fullName evidence="1">Preprotein translocase subunit YajC</fullName>
    </submittedName>
</protein>
<dbReference type="EMBL" id="SSTG01000001">
    <property type="protein sequence ID" value="THG55393.1"/>
    <property type="molecule type" value="Genomic_DNA"/>
</dbReference>
<evidence type="ECO:0000313" key="1">
    <source>
        <dbReference type="EMBL" id="THG55393.1"/>
    </source>
</evidence>
<gene>
    <name evidence="1" type="primary">yajC</name>
    <name evidence="1" type="ORF">E5990_00065</name>
</gene>
<dbReference type="Proteomes" id="UP000305401">
    <property type="component" value="Unassembled WGS sequence"/>
</dbReference>
<evidence type="ECO:0000313" key="2">
    <source>
        <dbReference type="Proteomes" id="UP000305401"/>
    </source>
</evidence>
<sequence>MIPNLILLQDAPAGAGMMNFVMIALLIFIFYFFMVRPQQKKQKEIKKFREALGAGDKVITAGGIHGEIVSVKDTYFIVEIAPSVKIRVDKGSVYPSNENIEGQANLNR</sequence>
<accession>A0AC61S8C8</accession>
<organism evidence="1 2">
    <name type="scientific">Muribaculum caecicola</name>
    <dbReference type="NCBI Taxonomy" id="3038144"/>
    <lineage>
        <taxon>Bacteria</taxon>
        <taxon>Pseudomonadati</taxon>
        <taxon>Bacteroidota</taxon>
        <taxon>Bacteroidia</taxon>
        <taxon>Bacteroidales</taxon>
        <taxon>Muribaculaceae</taxon>
        <taxon>Muribaculum</taxon>
    </lineage>
</organism>
<reference evidence="1" key="1">
    <citation type="submission" date="2019-04" db="EMBL/GenBank/DDBJ databases">
        <title>Microbes associate with the intestines of laboratory mice.</title>
        <authorList>
            <person name="Navarre W."/>
            <person name="Wong E."/>
            <person name="Huang K.C."/>
            <person name="Tropini C."/>
            <person name="Ng K."/>
            <person name="Yu B."/>
        </authorList>
    </citation>
    <scope>NUCLEOTIDE SEQUENCE</scope>
    <source>
        <strain evidence="1">NM86_A22</strain>
    </source>
</reference>
<proteinExistence type="predicted"/>
<keyword evidence="2" id="KW-1185">Reference proteome</keyword>
<comment type="caution">
    <text evidence="1">The sequence shown here is derived from an EMBL/GenBank/DDBJ whole genome shotgun (WGS) entry which is preliminary data.</text>
</comment>
<name>A0AC61S8C8_9BACT</name>